<keyword evidence="2 4" id="KW-0378">Hydrolase</keyword>
<evidence type="ECO:0000313" key="4">
    <source>
        <dbReference type="EMBL" id="EAQ77396.1"/>
    </source>
</evidence>
<dbReference type="PANTHER" id="PTHR30420">
    <property type="entry name" value="N-SUCCINYLARGININE DIHYDROLASE"/>
    <property type="match status" value="1"/>
</dbReference>
<organism evidence="4 5">
    <name type="scientific">Blastopirellula marina DSM 3645</name>
    <dbReference type="NCBI Taxonomy" id="314230"/>
    <lineage>
        <taxon>Bacteria</taxon>
        <taxon>Pseudomonadati</taxon>
        <taxon>Planctomycetota</taxon>
        <taxon>Planctomycetia</taxon>
        <taxon>Pirellulales</taxon>
        <taxon>Pirellulaceae</taxon>
        <taxon>Blastopirellula</taxon>
    </lineage>
</organism>
<dbReference type="Pfam" id="PF04996">
    <property type="entry name" value="AstB"/>
    <property type="match status" value="1"/>
</dbReference>
<gene>
    <name evidence="4" type="ORF">DSM3645_04505</name>
</gene>
<dbReference type="HOGENOM" id="CLU_053835_0_0_0"/>
<comment type="caution">
    <text evidence="4">The sequence shown here is derived from an EMBL/GenBank/DDBJ whole genome shotgun (WGS) entry which is preliminary data.</text>
</comment>
<dbReference type="InterPro" id="IPR007079">
    <property type="entry name" value="SuccinylArg_d-Hdrlase_AstB"/>
</dbReference>
<protein>
    <recommendedName>
        <fullName evidence="3">N-succinylarginine dihydrolase</fullName>
        <ecNumber evidence="3">3.5.3.23</ecNumber>
    </recommendedName>
</protein>
<sequence>MNGAMEVNFDGLLGPTHHFGGLSAGNLASLSHRHQSSSPRRAALEGLAKMKLVAELGVPQAFFPPQRRPHFGFLREHGFSGDARHVIAAVARERPDLLSVAYSASAMWAANAATVSPSADTLDGRIHLTPANLISMPHRKLEVEQTTKLLREIFADERFFVVHDPLAGRIEYSDEGAANHTRFCRRYEQRGVELFVYGRSGAEKTDPETRFPARQAKQASEQIAKQHGLSPEVTVFAQQSRRAIDAGVFHNDVIAVGNASVLLVHEHAFVDQAAVLSRLQHPFGGDLTTLVICDQELPLAEAVRTYFFNSQLLTTTGGSMTLICPAECERSRAAQQVIERLLREENPISQCEFVDVRQSMHNGGGPACLRLRVVMTRDEFAALPRSIIWTPQLHQRLQVWIEKHYRDELSIADLADPDLVNEVERAFDDLGQILGNERLLP</sequence>
<dbReference type="GO" id="GO:0009015">
    <property type="term" value="F:N-succinylarginine dihydrolase activity"/>
    <property type="evidence" value="ECO:0007669"/>
    <property type="project" value="UniProtKB-UniRule"/>
</dbReference>
<dbReference type="Gene3D" id="3.75.10.20">
    <property type="entry name" value="Succinylarginine dihydrolase"/>
    <property type="match status" value="1"/>
</dbReference>
<dbReference type="NCBIfam" id="TIGR03241">
    <property type="entry name" value="arg_catab_astB"/>
    <property type="match status" value="1"/>
</dbReference>
<dbReference type="AlphaFoldDB" id="A4A1E7"/>
<dbReference type="InterPro" id="IPR037031">
    <property type="entry name" value="AstB_sf"/>
</dbReference>
<dbReference type="HAMAP" id="MF_01172">
    <property type="entry name" value="AstB"/>
    <property type="match status" value="1"/>
</dbReference>
<evidence type="ECO:0000256" key="1">
    <source>
        <dbReference type="ARBA" id="ARBA00022503"/>
    </source>
</evidence>
<dbReference type="GO" id="GO:0006527">
    <property type="term" value="P:L-arginine catabolic process"/>
    <property type="evidence" value="ECO:0007669"/>
    <property type="project" value="UniProtKB-UniRule"/>
</dbReference>
<evidence type="ECO:0000256" key="2">
    <source>
        <dbReference type="ARBA" id="ARBA00022801"/>
    </source>
</evidence>
<dbReference type="Proteomes" id="UP000004358">
    <property type="component" value="Unassembled WGS sequence"/>
</dbReference>
<dbReference type="EC" id="3.5.3.23" evidence="3"/>
<dbReference type="STRING" id="314230.DSM3645_04505"/>
<reference evidence="4 5" key="1">
    <citation type="submission" date="2006-02" db="EMBL/GenBank/DDBJ databases">
        <authorList>
            <person name="Amann R."/>
            <person name="Ferriera S."/>
            <person name="Johnson J."/>
            <person name="Kravitz S."/>
            <person name="Halpern A."/>
            <person name="Remington K."/>
            <person name="Beeson K."/>
            <person name="Tran B."/>
            <person name="Rogers Y.-H."/>
            <person name="Friedman R."/>
            <person name="Venter J.C."/>
        </authorList>
    </citation>
    <scope>NUCLEOTIDE SEQUENCE [LARGE SCALE GENOMIC DNA]</scope>
    <source>
        <strain evidence="4 5">DSM 3645</strain>
    </source>
</reference>
<dbReference type="PANTHER" id="PTHR30420:SF2">
    <property type="entry name" value="N-SUCCINYLARGININE DIHYDROLASE"/>
    <property type="match status" value="1"/>
</dbReference>
<dbReference type="NCBIfam" id="NF009789">
    <property type="entry name" value="PRK13281.1"/>
    <property type="match status" value="1"/>
</dbReference>
<dbReference type="EMBL" id="AANZ01000034">
    <property type="protein sequence ID" value="EAQ77396.1"/>
    <property type="molecule type" value="Genomic_DNA"/>
</dbReference>
<dbReference type="SUPFAM" id="SSF55909">
    <property type="entry name" value="Pentein"/>
    <property type="match status" value="1"/>
</dbReference>
<accession>A4A1E7</accession>
<evidence type="ECO:0000313" key="5">
    <source>
        <dbReference type="Proteomes" id="UP000004358"/>
    </source>
</evidence>
<keyword evidence="1" id="KW-0056">Arginine metabolism</keyword>
<dbReference type="RefSeq" id="WP_002654495.1">
    <property type="nucleotide sequence ID" value="NZ_CH672377.1"/>
</dbReference>
<dbReference type="eggNOG" id="COG3724">
    <property type="taxonomic scope" value="Bacteria"/>
</dbReference>
<proteinExistence type="inferred from homology"/>
<evidence type="ECO:0000256" key="3">
    <source>
        <dbReference type="NCBIfam" id="TIGR03241"/>
    </source>
</evidence>
<name>A4A1E7_9BACT</name>